<evidence type="ECO:0000256" key="5">
    <source>
        <dbReference type="ARBA" id="ARBA00022519"/>
    </source>
</evidence>
<dbReference type="Pfam" id="PF25994">
    <property type="entry name" value="HH_AprE"/>
    <property type="match status" value="1"/>
</dbReference>
<dbReference type="GO" id="GO:0005886">
    <property type="term" value="C:plasma membrane"/>
    <property type="evidence" value="ECO:0007669"/>
    <property type="project" value="UniProtKB-SubCell"/>
</dbReference>
<evidence type="ECO:0000256" key="7">
    <source>
        <dbReference type="ARBA" id="ARBA00022989"/>
    </source>
</evidence>
<dbReference type="Gene3D" id="2.40.30.170">
    <property type="match status" value="1"/>
</dbReference>
<sequence length="442" mass="48830">MIRNSKTPNASQDAVYAIRGRVIAGLVMASLLVAAIFGWAANANLASAVVVSGEVSVNRDLRVVQHRDGGIVKEIPANVGDYVREGDILLRLDDTSARTERAILHGKIAELAIRKSRLEAQRDLMAEFPMPAGLDELIVTPAALQAIYVGERRIFQGNISSFVSRKEQIDLGIEQVRTEIDGLEARLDAKQDEILLVQAESARVEDLSERRLTVRNVAFSIERENVRLRGERGEILSALGRARSRVSELELEILSMQEKMRTDAQRELREIETQLSELTEKRFVIEDTLSRTEIRAPISGLINDLNVNSVGGVISPAEILATIVPEEAELVFTARVPAVSIEQVDTGYAARMRFVAFDQNETPEIEGTVSYVAAAATSDPKMPGDFYSIKVDVTPDQLARLGGKELRPGMPVEVYVTTAERTALSYLVKPFSDQFARAFKER</sequence>
<dbReference type="InterPro" id="IPR050739">
    <property type="entry name" value="MFP"/>
</dbReference>
<evidence type="ECO:0000256" key="10">
    <source>
        <dbReference type="SAM" id="Coils"/>
    </source>
</evidence>
<feature type="domain" description="AprE-like beta-barrel" evidence="12">
    <location>
        <begin position="330"/>
        <end position="418"/>
    </location>
</feature>
<comment type="subcellular location">
    <subcellularLocation>
        <location evidence="1 9">Cell inner membrane</location>
        <topology evidence="1 9">Single-pass membrane protein</topology>
    </subcellularLocation>
</comment>
<dbReference type="PANTHER" id="PTHR30386">
    <property type="entry name" value="MEMBRANE FUSION SUBUNIT OF EMRAB-TOLC MULTIDRUG EFFLUX PUMP"/>
    <property type="match status" value="1"/>
</dbReference>
<proteinExistence type="inferred from homology"/>
<keyword evidence="3 9" id="KW-0813">Transport</keyword>
<dbReference type="AlphaFoldDB" id="A0A1M7KZX9"/>
<dbReference type="InterPro" id="IPR010129">
    <property type="entry name" value="T1SS_HlyD"/>
</dbReference>
<gene>
    <name evidence="13" type="ORF">SAMN05443432_11288</name>
</gene>
<evidence type="ECO:0000259" key="12">
    <source>
        <dbReference type="Pfam" id="PF26002"/>
    </source>
</evidence>
<reference evidence="13 14" key="1">
    <citation type="submission" date="2016-11" db="EMBL/GenBank/DDBJ databases">
        <authorList>
            <person name="Varghese N."/>
            <person name="Submissions S."/>
        </authorList>
    </citation>
    <scope>NUCLEOTIDE SEQUENCE [LARGE SCALE GENOMIC DNA]</scope>
    <source>
        <strain evidence="13 14">DSM 28249</strain>
    </source>
</reference>
<feature type="coiled-coil region" evidence="10">
    <location>
        <begin position="239"/>
        <end position="281"/>
    </location>
</feature>
<dbReference type="Proteomes" id="UP000322545">
    <property type="component" value="Unassembled WGS sequence"/>
</dbReference>
<evidence type="ECO:0000313" key="14">
    <source>
        <dbReference type="Proteomes" id="UP000322545"/>
    </source>
</evidence>
<evidence type="ECO:0000259" key="11">
    <source>
        <dbReference type="Pfam" id="PF25994"/>
    </source>
</evidence>
<accession>A0A1M7KZX9</accession>
<dbReference type="InterPro" id="IPR058781">
    <property type="entry name" value="HH_AprE-like"/>
</dbReference>
<dbReference type="PANTHER" id="PTHR30386:SF17">
    <property type="entry name" value="ALKALINE PROTEASE SECRETION PROTEIN APRE"/>
    <property type="match status" value="1"/>
</dbReference>
<dbReference type="Gene3D" id="2.40.50.100">
    <property type="match status" value="1"/>
</dbReference>
<keyword evidence="5 9" id="KW-0997">Cell inner membrane</keyword>
<keyword evidence="10" id="KW-0175">Coiled coil</keyword>
<protein>
    <recommendedName>
        <fullName evidence="9">Membrane fusion protein (MFP) family protein</fullName>
    </recommendedName>
</protein>
<keyword evidence="8 9" id="KW-0472">Membrane</keyword>
<dbReference type="EMBL" id="FRCB01000012">
    <property type="protein sequence ID" value="SHM71164.1"/>
    <property type="molecule type" value="Genomic_DNA"/>
</dbReference>
<evidence type="ECO:0000256" key="9">
    <source>
        <dbReference type="RuleBase" id="RU365093"/>
    </source>
</evidence>
<evidence type="ECO:0000256" key="4">
    <source>
        <dbReference type="ARBA" id="ARBA00022475"/>
    </source>
</evidence>
<keyword evidence="6 9" id="KW-0812">Transmembrane</keyword>
<dbReference type="Pfam" id="PF26002">
    <property type="entry name" value="Beta-barrel_AprE"/>
    <property type="match status" value="1"/>
</dbReference>
<name>A0A1M7KZX9_9RHOB</name>
<evidence type="ECO:0000256" key="2">
    <source>
        <dbReference type="ARBA" id="ARBA00009477"/>
    </source>
</evidence>
<feature type="transmembrane region" description="Helical" evidence="9">
    <location>
        <begin position="21"/>
        <end position="41"/>
    </location>
</feature>
<keyword evidence="4 9" id="KW-1003">Cell membrane</keyword>
<evidence type="ECO:0000256" key="3">
    <source>
        <dbReference type="ARBA" id="ARBA00022448"/>
    </source>
</evidence>
<keyword evidence="14" id="KW-1185">Reference proteome</keyword>
<feature type="domain" description="AprE-like long alpha-helical hairpin" evidence="11">
    <location>
        <begin position="97"/>
        <end position="282"/>
    </location>
</feature>
<evidence type="ECO:0000256" key="1">
    <source>
        <dbReference type="ARBA" id="ARBA00004377"/>
    </source>
</evidence>
<dbReference type="PRINTS" id="PR01490">
    <property type="entry name" value="RTXTOXIND"/>
</dbReference>
<dbReference type="GO" id="GO:0015031">
    <property type="term" value="P:protein transport"/>
    <property type="evidence" value="ECO:0007669"/>
    <property type="project" value="InterPro"/>
</dbReference>
<keyword evidence="7 9" id="KW-1133">Transmembrane helix</keyword>
<evidence type="ECO:0000313" key="13">
    <source>
        <dbReference type="EMBL" id="SHM71164.1"/>
    </source>
</evidence>
<dbReference type="NCBIfam" id="TIGR01843">
    <property type="entry name" value="type_I_hlyD"/>
    <property type="match status" value="1"/>
</dbReference>
<dbReference type="RefSeq" id="WP_149780832.1">
    <property type="nucleotide sequence ID" value="NZ_FRCB01000012.1"/>
</dbReference>
<evidence type="ECO:0000256" key="6">
    <source>
        <dbReference type="ARBA" id="ARBA00022692"/>
    </source>
</evidence>
<evidence type="ECO:0000256" key="8">
    <source>
        <dbReference type="ARBA" id="ARBA00023136"/>
    </source>
</evidence>
<dbReference type="InterPro" id="IPR058982">
    <property type="entry name" value="Beta-barrel_AprE"/>
</dbReference>
<comment type="similarity">
    <text evidence="2 9">Belongs to the membrane fusion protein (MFP) (TC 8.A.1) family.</text>
</comment>
<feature type="coiled-coil region" evidence="10">
    <location>
        <begin position="173"/>
        <end position="200"/>
    </location>
</feature>
<organism evidence="13 14">
    <name type="scientific">Roseovarius litoreus</name>
    <dbReference type="NCBI Taxonomy" id="1155722"/>
    <lineage>
        <taxon>Bacteria</taxon>
        <taxon>Pseudomonadati</taxon>
        <taxon>Pseudomonadota</taxon>
        <taxon>Alphaproteobacteria</taxon>
        <taxon>Rhodobacterales</taxon>
        <taxon>Roseobacteraceae</taxon>
        <taxon>Roseovarius</taxon>
    </lineage>
</organism>